<sequence length="110" mass="12433">MNRTLVRSFHTMFYPLIFLACFVNRNVSDRSFGGALLLCTVILFTYFTAWSLFTPFFPADSQLHVYFPGRLWAIRLPSLILVLGLGIVGVFIGVLVVKETDQSQNQVNSP</sequence>
<dbReference type="Proteomes" id="UP000245626">
    <property type="component" value="Unassembled WGS sequence"/>
</dbReference>
<dbReference type="EMBL" id="KZ820016">
    <property type="protein sequence ID" value="PWN49702.1"/>
    <property type="molecule type" value="Genomic_DNA"/>
</dbReference>
<evidence type="ECO:0000313" key="1">
    <source>
        <dbReference type="EMBL" id="PWN49702.1"/>
    </source>
</evidence>
<keyword evidence="2" id="KW-1185">Reference proteome</keyword>
<accession>A0ACD0NV81</accession>
<protein>
    <submittedName>
        <fullName evidence="1">Uncharacterized protein</fullName>
    </submittedName>
</protein>
<name>A0ACD0NV81_9BASI</name>
<proteinExistence type="predicted"/>
<evidence type="ECO:0000313" key="2">
    <source>
        <dbReference type="Proteomes" id="UP000245626"/>
    </source>
</evidence>
<reference evidence="1 2" key="1">
    <citation type="journal article" date="2018" name="Mol. Biol. Evol.">
        <title>Broad Genomic Sampling Reveals a Smut Pathogenic Ancestry of the Fungal Clade Ustilaginomycotina.</title>
        <authorList>
            <person name="Kijpornyongpan T."/>
            <person name="Mondo S.J."/>
            <person name="Barry K."/>
            <person name="Sandor L."/>
            <person name="Lee J."/>
            <person name="Lipzen A."/>
            <person name="Pangilinan J."/>
            <person name="LaButti K."/>
            <person name="Hainaut M."/>
            <person name="Henrissat B."/>
            <person name="Grigoriev I.V."/>
            <person name="Spatafora J.W."/>
            <person name="Aime M.C."/>
        </authorList>
    </citation>
    <scope>NUCLEOTIDE SEQUENCE [LARGE SCALE GENOMIC DNA]</scope>
    <source>
        <strain evidence="1 2">SA 807</strain>
    </source>
</reference>
<gene>
    <name evidence="1" type="ORF">IE53DRAFT_131570</name>
</gene>
<organism evidence="1 2">
    <name type="scientific">Violaceomyces palustris</name>
    <dbReference type="NCBI Taxonomy" id="1673888"/>
    <lineage>
        <taxon>Eukaryota</taxon>
        <taxon>Fungi</taxon>
        <taxon>Dikarya</taxon>
        <taxon>Basidiomycota</taxon>
        <taxon>Ustilaginomycotina</taxon>
        <taxon>Ustilaginomycetes</taxon>
        <taxon>Violaceomycetales</taxon>
        <taxon>Violaceomycetaceae</taxon>
        <taxon>Violaceomyces</taxon>
    </lineage>
</organism>